<keyword evidence="5 7" id="KW-0694">RNA-binding</keyword>
<dbReference type="NCBIfam" id="NF010128">
    <property type="entry name" value="PRK13605.1"/>
    <property type="match status" value="1"/>
</dbReference>
<evidence type="ECO:0000256" key="8">
    <source>
        <dbReference type="PROSITE-ProRule" id="PRU01076"/>
    </source>
</evidence>
<evidence type="ECO:0000313" key="10">
    <source>
        <dbReference type="EMBL" id="ROU09553.1"/>
    </source>
</evidence>
<dbReference type="GO" id="GO:0004521">
    <property type="term" value="F:RNA endonuclease activity"/>
    <property type="evidence" value="ECO:0007669"/>
    <property type="project" value="UniProtKB-UniRule"/>
</dbReference>
<gene>
    <name evidence="7 10" type="primary">symE</name>
    <name evidence="10" type="ORF">EB837_24785</name>
</gene>
<dbReference type="GO" id="GO:0003677">
    <property type="term" value="F:DNA binding"/>
    <property type="evidence" value="ECO:0007669"/>
    <property type="project" value="UniProtKB-UniRule"/>
</dbReference>
<reference evidence="10 11" key="1">
    <citation type="submission" date="2018-10" db="EMBL/GenBank/DDBJ databases">
        <title>Horizontal transference of carbapenem resistance between Klebsiella pneumoniae and Kluyvera ascorbata during abdominal infection: a case report.</title>
        <authorList>
            <person name="Raro O.H.F."/>
            <person name="Lima-Morales D."/>
            <person name="Barth A.L."/>
            <person name="Paim T.G.S."/>
            <person name="Mott M.P."/>
            <person name="Riche C.V.W."/>
            <person name="Teixeira U.F."/>
            <person name="Waechter F."/>
            <person name="Dias C.A.G."/>
        </authorList>
    </citation>
    <scope>NUCLEOTIDE SEQUENCE [LARGE SCALE GENOMIC DNA]</scope>
    <source>
        <strain evidence="10 11">OT2</strain>
    </source>
</reference>
<evidence type="ECO:0000256" key="3">
    <source>
        <dbReference type="ARBA" id="ARBA00022759"/>
    </source>
</evidence>
<sequence>MTNTDCIADSFEPEVAEGNKRNLTVSYASRAPDYHRVPAVMMKGQWLEAAGFATGTKVEVRVMKGCMVLTAVEAEADEVLETARVVGRMSVRKQRQVREFIGVIAGKGSRG</sequence>
<dbReference type="GO" id="GO:0005737">
    <property type="term" value="C:cytoplasm"/>
    <property type="evidence" value="ECO:0007669"/>
    <property type="project" value="UniProtKB-SubCell"/>
</dbReference>
<dbReference type="AlphaFoldDB" id="A0A3N2RQ54"/>
<accession>A0A3N2RQ54</accession>
<dbReference type="GO" id="GO:0003723">
    <property type="term" value="F:RNA binding"/>
    <property type="evidence" value="ECO:0007669"/>
    <property type="project" value="UniProtKB-KW"/>
</dbReference>
<dbReference type="PROSITE" id="PS51740">
    <property type="entry name" value="SPOVT_ABRB"/>
    <property type="match status" value="1"/>
</dbReference>
<feature type="domain" description="SpoVT-AbrB" evidence="9">
    <location>
        <begin position="29"/>
        <end position="74"/>
    </location>
</feature>
<evidence type="ECO:0000256" key="7">
    <source>
        <dbReference type="HAMAP-Rule" id="MF_01193"/>
    </source>
</evidence>
<evidence type="ECO:0000256" key="5">
    <source>
        <dbReference type="ARBA" id="ARBA00022884"/>
    </source>
</evidence>
<dbReference type="EMBL" id="RHFN01000047">
    <property type="protein sequence ID" value="ROU09553.1"/>
    <property type="molecule type" value="Genomic_DNA"/>
</dbReference>
<keyword evidence="6 8" id="KW-0238">DNA-binding</keyword>
<keyword evidence="4 7" id="KW-0378">Hydrolase</keyword>
<keyword evidence="2 7" id="KW-0540">Nuclease</keyword>
<keyword evidence="3 7" id="KW-0255">Endonuclease</keyword>
<evidence type="ECO:0000256" key="2">
    <source>
        <dbReference type="ARBA" id="ARBA00022722"/>
    </source>
</evidence>
<comment type="similarity">
    <text evidence="7">Belongs to the SymE family.</text>
</comment>
<evidence type="ECO:0000256" key="6">
    <source>
        <dbReference type="ARBA" id="ARBA00023125"/>
    </source>
</evidence>
<dbReference type="InterPro" id="IPR014944">
    <property type="entry name" value="Toxin_SymE-like"/>
</dbReference>
<dbReference type="GO" id="GO:0016788">
    <property type="term" value="F:hydrolase activity, acting on ester bonds"/>
    <property type="evidence" value="ECO:0007669"/>
    <property type="project" value="InterPro"/>
</dbReference>
<dbReference type="Proteomes" id="UP000268051">
    <property type="component" value="Unassembled WGS sequence"/>
</dbReference>
<comment type="subcellular location">
    <subcellularLocation>
        <location evidence="7">Cytoplasm</location>
    </subcellularLocation>
</comment>
<proteinExistence type="inferred from homology"/>
<evidence type="ECO:0000259" key="9">
    <source>
        <dbReference type="PROSITE" id="PS51740"/>
    </source>
</evidence>
<organism evidence="10 11">
    <name type="scientific">Kluyvera ascorbata</name>
    <dbReference type="NCBI Taxonomy" id="51288"/>
    <lineage>
        <taxon>Bacteria</taxon>
        <taxon>Pseudomonadati</taxon>
        <taxon>Pseudomonadota</taxon>
        <taxon>Gammaproteobacteria</taxon>
        <taxon>Enterobacterales</taxon>
        <taxon>Enterobacteriaceae</taxon>
        <taxon>Kluyvera</taxon>
    </lineage>
</organism>
<protein>
    <recommendedName>
        <fullName evidence="7">Endoribonuclease SymE</fullName>
        <ecNumber evidence="7">3.1.-.-</ecNumber>
    </recommendedName>
</protein>
<dbReference type="InterPro" id="IPR007159">
    <property type="entry name" value="SpoVT-AbrB_dom"/>
</dbReference>
<evidence type="ECO:0000256" key="1">
    <source>
        <dbReference type="ARBA" id="ARBA00022490"/>
    </source>
</evidence>
<dbReference type="RefSeq" id="WP_123652808.1">
    <property type="nucleotide sequence ID" value="NZ_RHFN01000047.1"/>
</dbReference>
<keyword evidence="1 7" id="KW-0963">Cytoplasm</keyword>
<dbReference type="EC" id="3.1.-.-" evidence="7"/>
<dbReference type="HAMAP" id="MF_01193">
    <property type="entry name" value="Endoribonucl_SymE"/>
    <property type="match status" value="1"/>
</dbReference>
<evidence type="ECO:0000313" key="11">
    <source>
        <dbReference type="Proteomes" id="UP000268051"/>
    </source>
</evidence>
<evidence type="ECO:0000256" key="4">
    <source>
        <dbReference type="ARBA" id="ARBA00022801"/>
    </source>
</evidence>
<dbReference type="OrthoDB" id="6053337at2"/>
<comment type="function">
    <text evidence="7">Involved in the degradation and recycling of damaged RNA. It is itself a target for degradation by the ATP-dependent protease Lon.</text>
</comment>
<dbReference type="Pfam" id="PF08845">
    <property type="entry name" value="SymE_toxin"/>
    <property type="match status" value="1"/>
</dbReference>
<dbReference type="InterPro" id="IPR020883">
    <property type="entry name" value="TypeI_TA_SymE"/>
</dbReference>
<comment type="caution">
    <text evidence="10">The sequence shown here is derived from an EMBL/GenBank/DDBJ whole genome shotgun (WGS) entry which is preliminary data.</text>
</comment>
<name>A0A3N2RQ54_9ENTR</name>
<dbReference type="GO" id="GO:0016070">
    <property type="term" value="P:RNA metabolic process"/>
    <property type="evidence" value="ECO:0007669"/>
    <property type="project" value="InterPro"/>
</dbReference>